<dbReference type="AlphaFoldDB" id="I2B5S6"/>
<feature type="binding site" evidence="2">
    <location>
        <position position="240"/>
    </location>
    <ligand>
        <name>[2Fe-2S] cluster</name>
        <dbReference type="ChEBI" id="CHEBI:190135"/>
    </ligand>
</feature>
<dbReference type="Pfam" id="PF10418">
    <property type="entry name" value="DHODB_Fe-S_bind"/>
    <property type="match status" value="1"/>
</dbReference>
<feature type="binding site" evidence="2">
    <location>
        <position position="245"/>
    </location>
    <ligand>
        <name>[2Fe-2S] cluster</name>
        <dbReference type="ChEBI" id="CHEBI:190135"/>
    </ligand>
</feature>
<evidence type="ECO:0000256" key="1">
    <source>
        <dbReference type="PIRSR" id="PIRSR006816-1"/>
    </source>
</evidence>
<dbReference type="PROSITE" id="PS51384">
    <property type="entry name" value="FAD_FR"/>
    <property type="match status" value="1"/>
</dbReference>
<dbReference type="InterPro" id="IPR019480">
    <property type="entry name" value="Dihydroorotate_DH_Fe-S-bd"/>
</dbReference>
<keyword evidence="5" id="KW-1185">Reference proteome</keyword>
<dbReference type="STRING" id="630626.EBL_c07570"/>
<feature type="binding site" evidence="1">
    <location>
        <begin position="73"/>
        <end position="75"/>
    </location>
    <ligand>
        <name>FAD</name>
        <dbReference type="ChEBI" id="CHEBI:57692"/>
    </ligand>
</feature>
<dbReference type="OrthoDB" id="9796486at2"/>
<dbReference type="SUPFAM" id="SSF52343">
    <property type="entry name" value="Ferredoxin reductase-like, C-terminal NADP-linked domain"/>
    <property type="match status" value="1"/>
</dbReference>
<dbReference type="PIRSF" id="PIRSF006816">
    <property type="entry name" value="Cyc3_hyd_g"/>
    <property type="match status" value="1"/>
</dbReference>
<gene>
    <name evidence="4" type="primary">asrB</name>
    <name evidence="4" type="ordered locus">EBL_c07570</name>
</gene>
<sequence length="272" mass="30230">MSHCSCQSHKQHSLLPAVHRILSITRHTPLEWNFRVAVDYPAQLGQFVEVSLPGVGEAPISVSDCGEGWMDLLIRKVGQVTNALFTLKEGDNVWLRGCYGHGYPLDAFKHKPLLIVAGGTGVAPVKGLMRYFVEHPDEIASMDMILGYKNRDCVLYKEEMAGWSGKHNLILTLDEGEASDAYQIGRVTDRLQELVLRSPETMQAIVVGPPVMIKFTVQMLLEKGLTAEQIWVDYERRMACSVGKCGHCRMGDIYVCVDGPVFNYATAQAFAD</sequence>
<dbReference type="GO" id="GO:0050660">
    <property type="term" value="F:flavin adenine dinucleotide binding"/>
    <property type="evidence" value="ECO:0007669"/>
    <property type="project" value="InterPro"/>
</dbReference>
<dbReference type="InterPro" id="IPR001433">
    <property type="entry name" value="OxRdtase_FAD/NAD-bd"/>
</dbReference>
<dbReference type="HOGENOM" id="CLU_003827_1_1_6"/>
<dbReference type="InterPro" id="IPR012165">
    <property type="entry name" value="Cyt_c3_hydrogenase_gsu"/>
</dbReference>
<dbReference type="NCBIfam" id="TIGR02911">
    <property type="entry name" value="sulfite_red_B"/>
    <property type="match status" value="1"/>
</dbReference>
<dbReference type="Gene3D" id="2.40.30.10">
    <property type="entry name" value="Translation factors"/>
    <property type="match status" value="1"/>
</dbReference>
<evidence type="ECO:0000259" key="3">
    <source>
        <dbReference type="PROSITE" id="PS51384"/>
    </source>
</evidence>
<keyword evidence="2" id="KW-0411">Iron-sulfur</keyword>
<keyword evidence="1" id="KW-0274">FAD</keyword>
<feature type="binding site" evidence="2">
    <location>
        <position position="256"/>
    </location>
    <ligand>
        <name>[2Fe-2S] cluster</name>
        <dbReference type="ChEBI" id="CHEBI:190135"/>
    </ligand>
</feature>
<dbReference type="Gene3D" id="3.40.50.80">
    <property type="entry name" value="Nucleotide-binding domain of ferredoxin-NADP reductase (FNR) module"/>
    <property type="match status" value="1"/>
</dbReference>
<dbReference type="InterPro" id="IPR039261">
    <property type="entry name" value="FNR_nucleotide-bd"/>
</dbReference>
<dbReference type="Pfam" id="PF00175">
    <property type="entry name" value="NAD_binding_1"/>
    <property type="match status" value="1"/>
</dbReference>
<dbReference type="GO" id="GO:0006221">
    <property type="term" value="P:pyrimidine nucleotide biosynthetic process"/>
    <property type="evidence" value="ECO:0007669"/>
    <property type="project" value="InterPro"/>
</dbReference>
<dbReference type="InterPro" id="IPR017938">
    <property type="entry name" value="Riboflavin_synthase-like_b-brl"/>
</dbReference>
<keyword evidence="2" id="KW-0479">Metal-binding</keyword>
<dbReference type="GO" id="GO:0051537">
    <property type="term" value="F:2 iron, 2 sulfur cluster binding"/>
    <property type="evidence" value="ECO:0007669"/>
    <property type="project" value="UniProtKB-KW"/>
</dbReference>
<evidence type="ECO:0000313" key="5">
    <source>
        <dbReference type="Proteomes" id="UP000001955"/>
    </source>
</evidence>
<protein>
    <submittedName>
        <fullName evidence="4">Anaerobic sulfite reductase subunit B</fullName>
    </submittedName>
</protein>
<dbReference type="Proteomes" id="UP000001955">
    <property type="component" value="Chromosome"/>
</dbReference>
<dbReference type="PATRIC" id="fig|630626.3.peg.743"/>
<dbReference type="KEGG" id="ebt:EBL_c07570"/>
<dbReference type="PANTHER" id="PTHR43513:SF1">
    <property type="entry name" value="ANAEROBIC SULFITE REDUCTASE SUBUNIT B"/>
    <property type="match status" value="1"/>
</dbReference>
<name>I2B5S6_SHIBC</name>
<dbReference type="PRINTS" id="PR00410">
    <property type="entry name" value="PHEHYDRXLASE"/>
</dbReference>
<evidence type="ECO:0000313" key="4">
    <source>
        <dbReference type="EMBL" id="AFJ45880.1"/>
    </source>
</evidence>
<dbReference type="RefSeq" id="WP_002442239.1">
    <property type="nucleotide sequence ID" value="NC_017910.1"/>
</dbReference>
<comment type="cofactor">
    <cofactor evidence="1">
        <name>FAD</name>
        <dbReference type="ChEBI" id="CHEBI:57692"/>
    </cofactor>
    <text evidence="1">Binds 1 FAD per subunit.</text>
</comment>
<dbReference type="SUPFAM" id="SSF63380">
    <property type="entry name" value="Riboflavin synthase domain-like"/>
    <property type="match status" value="1"/>
</dbReference>
<dbReference type="GO" id="GO:0046872">
    <property type="term" value="F:metal ion binding"/>
    <property type="evidence" value="ECO:0007669"/>
    <property type="project" value="UniProtKB-KW"/>
</dbReference>
<dbReference type="CDD" id="cd06221">
    <property type="entry name" value="sulfite_reductase_like"/>
    <property type="match status" value="1"/>
</dbReference>
<reference evidence="4 5" key="1">
    <citation type="journal article" date="2012" name="J. Bacteriol.">
        <title>Complete genome sequence of the B12-producing Shimwellia blattae strain DSM 4481, isolated from a cockroach.</title>
        <authorList>
            <person name="Brzuszkiewicz E."/>
            <person name="Waschkowitz T."/>
            <person name="Wiezer A."/>
            <person name="Daniel R."/>
        </authorList>
    </citation>
    <scope>NUCLEOTIDE SEQUENCE [LARGE SCALE GENOMIC DNA]</scope>
    <source>
        <strain evidence="5">ATCC 29907 / DSM 4481 / JCM 1650 / NBRC 105725 / CDC 9005-74</strain>
    </source>
</reference>
<dbReference type="eggNOG" id="COG0543">
    <property type="taxonomic scope" value="Bacteria"/>
</dbReference>
<feature type="binding site" evidence="2">
    <location>
        <position position="248"/>
    </location>
    <ligand>
        <name>[2Fe-2S] cluster</name>
        <dbReference type="ChEBI" id="CHEBI:190135"/>
    </ligand>
</feature>
<dbReference type="PANTHER" id="PTHR43513">
    <property type="entry name" value="DIHYDROOROTATE DEHYDROGENASE B (NAD(+)), ELECTRON TRANSFER SUBUNIT"/>
    <property type="match status" value="1"/>
</dbReference>
<dbReference type="EMBL" id="CP001560">
    <property type="protein sequence ID" value="AFJ45880.1"/>
    <property type="molecule type" value="Genomic_DNA"/>
</dbReference>
<keyword evidence="2" id="KW-0001">2Fe-2S</keyword>
<dbReference type="GO" id="GO:0016491">
    <property type="term" value="F:oxidoreductase activity"/>
    <property type="evidence" value="ECO:0007669"/>
    <property type="project" value="InterPro"/>
</dbReference>
<keyword evidence="2" id="KW-0408">Iron</keyword>
<accession>K6W2C4</accession>
<keyword evidence="1" id="KW-0285">Flavoprotein</keyword>
<evidence type="ECO:0000256" key="2">
    <source>
        <dbReference type="PIRSR" id="PIRSR006816-2"/>
    </source>
</evidence>
<feature type="domain" description="FAD-binding FR-type" evidence="3">
    <location>
        <begin position="14"/>
        <end position="105"/>
    </location>
</feature>
<dbReference type="InterPro" id="IPR014260">
    <property type="entry name" value="Sulphite_reductase_B"/>
</dbReference>
<comment type="cofactor">
    <cofactor evidence="2">
        <name>[2Fe-2S] cluster</name>
        <dbReference type="ChEBI" id="CHEBI:190135"/>
    </cofactor>
    <text evidence="2">Binds 1 [2Fe-2S] cluster per subunit.</text>
</comment>
<proteinExistence type="predicted"/>
<accession>I2B5S6</accession>
<dbReference type="InterPro" id="IPR050353">
    <property type="entry name" value="PyrK_electron_transfer"/>
</dbReference>
<dbReference type="InterPro" id="IPR017927">
    <property type="entry name" value="FAD-bd_FR_type"/>
</dbReference>
<organism evidence="4 5">
    <name type="scientific">Shimwellia blattae (strain ATCC 29907 / DSM 4481 / JCM 1650 / NBRC 105725 / CDC 9005-74)</name>
    <name type="common">Escherichia blattae</name>
    <dbReference type="NCBI Taxonomy" id="630626"/>
    <lineage>
        <taxon>Bacteria</taxon>
        <taxon>Pseudomonadati</taxon>
        <taxon>Pseudomonadota</taxon>
        <taxon>Gammaproteobacteria</taxon>
        <taxon>Enterobacterales</taxon>
        <taxon>Enterobacteriaceae</taxon>
        <taxon>Shimwellia</taxon>
    </lineage>
</organism>